<evidence type="ECO:0000313" key="2">
    <source>
        <dbReference type="Proteomes" id="UP001152531"/>
    </source>
</evidence>
<proteinExistence type="predicted"/>
<dbReference type="EMBL" id="CALSDN010000002">
    <property type="protein sequence ID" value="CAH6719225.1"/>
    <property type="molecule type" value="Genomic_DNA"/>
</dbReference>
<keyword evidence="2" id="KW-1185">Reference proteome</keyword>
<gene>
    <name evidence="1" type="ORF">CLIB1444_02S03708</name>
</gene>
<name>A0ACA9Y372_9ASCO</name>
<reference evidence="1" key="1">
    <citation type="submission" date="2022-06" db="EMBL/GenBank/DDBJ databases">
        <authorList>
            <person name="Legras J.-L."/>
            <person name="Devillers H."/>
            <person name="Grondin C."/>
        </authorList>
    </citation>
    <scope>NUCLEOTIDE SEQUENCE</scope>
    <source>
        <strain evidence="1">CLIB 1444</strain>
    </source>
</reference>
<evidence type="ECO:0000313" key="1">
    <source>
        <dbReference type="EMBL" id="CAH6719225.1"/>
    </source>
</evidence>
<dbReference type="Proteomes" id="UP001152531">
    <property type="component" value="Unassembled WGS sequence"/>
</dbReference>
<accession>A0ACA9Y372</accession>
<protein>
    <submittedName>
        <fullName evidence="1">Uncharacterized protein</fullName>
    </submittedName>
</protein>
<organism evidence="1 2">
    <name type="scientific">[Candida] jaroonii</name>
    <dbReference type="NCBI Taxonomy" id="467808"/>
    <lineage>
        <taxon>Eukaryota</taxon>
        <taxon>Fungi</taxon>
        <taxon>Dikarya</taxon>
        <taxon>Ascomycota</taxon>
        <taxon>Saccharomycotina</taxon>
        <taxon>Pichiomycetes</taxon>
        <taxon>Debaryomycetaceae</taxon>
        <taxon>Yamadazyma</taxon>
    </lineage>
</organism>
<comment type="caution">
    <text evidence="1">The sequence shown here is derived from an EMBL/GenBank/DDBJ whole genome shotgun (WGS) entry which is preliminary data.</text>
</comment>
<sequence length="610" mass="71279">MFEKLHTFINDPQIGFIPSGTAPNFDDEAAGDFEVDLPELSLNLLTSTSERFTKLQGRHSSFQFLAQERLDSMRSQLIGDKTLLAFGNLSLLSKQKNIEFNELWTYPTLNNEQLEKLHNGIFPNSKVVYKILEVFDSLPLVRSVCNVETLTQLFEIYYSKQRKLSFSELLMMNMGLSCCILLMLNNVIKGNETYEHSNDDLVFLQSRFFSHSVYYYEKIRSNDGLRTVQGILLLIMFLENSWISTQITHTQLSIVIRYAQEIGINRKLDNSTNFGIWSVCEYLDIEISHRYGKNPIINPMDVKPVSDSQVKQFLDVDPLDISHTNKMDYFAYFMYNLFKSRYKAYFLVFSVQATKSFNQLSKIVKDLNFESEKMISIMDAKFRPVFYYDEEFIARLENISKHPNARLGFSFQFSYFHHIMTINRYLGQVNHPKAEPFQKLSLDCARTILYTMLSINKQETAFHSLYWKLNCSSAAYLTMLSFFCDNPHRVSIQDFELLADVLDKVFYSKEVESGSIIREFFYYVIGGVCLEICLKLVKSKTSFYYTTPKLENHFLKLQQIIPELYQSQSNYENQLYTTNLESLHKINTNNEVEDFYTDFLDVNAIFDDVM</sequence>